<dbReference type="SUPFAM" id="SSF51445">
    <property type="entry name" value="(Trans)glycosidases"/>
    <property type="match status" value="1"/>
</dbReference>
<evidence type="ECO:0000256" key="2">
    <source>
        <dbReference type="ARBA" id="ARBA00022801"/>
    </source>
</evidence>
<dbReference type="GO" id="GO:0005764">
    <property type="term" value="C:lysosome"/>
    <property type="evidence" value="ECO:0007669"/>
    <property type="project" value="TreeGrafter"/>
</dbReference>
<dbReference type="Gene3D" id="3.20.20.80">
    <property type="entry name" value="Glycosidases"/>
    <property type="match status" value="2"/>
</dbReference>
<evidence type="ECO:0000259" key="6">
    <source>
        <dbReference type="Pfam" id="PF00728"/>
    </source>
</evidence>
<dbReference type="GO" id="GO:0030203">
    <property type="term" value="P:glycosaminoglycan metabolic process"/>
    <property type="evidence" value="ECO:0007669"/>
    <property type="project" value="TreeGrafter"/>
</dbReference>
<dbReference type="PRINTS" id="PR00738">
    <property type="entry name" value="GLHYDRLASE20"/>
</dbReference>
<dbReference type="PANTHER" id="PTHR22600">
    <property type="entry name" value="BETA-HEXOSAMINIDASE"/>
    <property type="match status" value="1"/>
</dbReference>
<keyword evidence="9" id="KW-1185">Reference proteome</keyword>
<keyword evidence="3" id="KW-0326">Glycosidase</keyword>
<evidence type="ECO:0000313" key="9">
    <source>
        <dbReference type="Proteomes" id="UP000070299"/>
    </source>
</evidence>
<evidence type="ECO:0000256" key="3">
    <source>
        <dbReference type="ARBA" id="ARBA00023295"/>
    </source>
</evidence>
<feature type="domain" description="Glycoside hydrolase family 20 catalytic" evidence="6">
    <location>
        <begin position="544"/>
        <end position="599"/>
    </location>
</feature>
<sequence length="807" mass="92069">MYKIIIAGLGLLWSITSHGMQPLNLMPYPSEVQQQAGHFTLPSQLKVFTQHVSEARCELIKEQLEQLQQVEVLWVTAKDQANLLVEVEGVTQVMEVGGKSGELIPTLHDNEQYHLSVSPRLITLKAQTERGMLHGVQTLLQLVNRTQRSIPAVDIDDKPRFAWRGLLIDSVRHFMPVDTIKRQLRGMASAKLNVLHWHLTDDQGWRIASKAYPKLQLLASDGLFYTQQQIREVVQYAALLGIRVVPEFDVPGHASAIAVAYPELITQPGPYTMQRHWGVFEPLLDPSNPQVYQFIETIISELAELFPDVYVHIGGDEIEPTQWQQSQAVQHYMQQHQLADEHQLHAYFNQQVQQILSKYGKQMMGWDEVFATDLPKDIVVQSWRGLDSLQHIASSDYQVLLSTGYYVDQPQEAAYHYRNDPFTSFKQPSFKTQDIKHWQHWQFTMPRLKGSAVSGEFVLLSSEAGKQVLLRFNNQQARLINELEPRANLQRFTVDSWMGPSQFELDLSKDVIQQGRILIGNTPYSVSGNRLAQSTGSKALPAMLQDFVAASKVPTDLPKLHKNILGGEAAIWSEIVRADNLDLRLWPRLYAIAERLWSPATLTDEDAMYRRLTVMQTYASEVIGLEFTQQQRAGFKQLTSQDADIEPLIILAEAVEQAQYYTRHHSKFQHDNYHQLVELNQYVDYLSAQSLGLVELKRHIELFQQGDQQAKKFIEQLLQKWQKNLPKLKLLIANYPKLHSLAPLVTTLSQVVDIGQKLVAQCAKGEPLKPEHQRDVQQQLWQAAQLQQEMVVSSALAIEALAFKCRA</sequence>
<dbReference type="GO" id="GO:0005975">
    <property type="term" value="P:carbohydrate metabolic process"/>
    <property type="evidence" value="ECO:0007669"/>
    <property type="project" value="InterPro"/>
</dbReference>
<feature type="domain" description="Beta-hexosaminidase bacterial type N-terminal" evidence="7">
    <location>
        <begin position="24"/>
        <end position="157"/>
    </location>
</feature>
<dbReference type="Proteomes" id="UP000070299">
    <property type="component" value="Unassembled WGS sequence"/>
</dbReference>
<dbReference type="GO" id="GO:0016020">
    <property type="term" value="C:membrane"/>
    <property type="evidence" value="ECO:0007669"/>
    <property type="project" value="TreeGrafter"/>
</dbReference>
<dbReference type="SUPFAM" id="SSF55545">
    <property type="entry name" value="beta-N-acetylhexosaminidase-like domain"/>
    <property type="match status" value="1"/>
</dbReference>
<accession>A0A136A4A6</accession>
<dbReference type="InterPro" id="IPR015882">
    <property type="entry name" value="HEX_bac_N"/>
</dbReference>
<feature type="active site" description="Proton donor" evidence="5">
    <location>
        <position position="317"/>
    </location>
</feature>
<dbReference type="OrthoDB" id="9763537at2"/>
<dbReference type="InterPro" id="IPR017853">
    <property type="entry name" value="GH"/>
</dbReference>
<name>A0A136A4A6_9ALTE</name>
<proteinExistence type="inferred from homology"/>
<protein>
    <recommendedName>
        <fullName evidence="4">N-acetyl-beta-glucosaminidase</fullName>
    </recommendedName>
</protein>
<evidence type="ECO:0000256" key="1">
    <source>
        <dbReference type="ARBA" id="ARBA00006285"/>
    </source>
</evidence>
<evidence type="ECO:0000256" key="4">
    <source>
        <dbReference type="ARBA" id="ARBA00033000"/>
    </source>
</evidence>
<dbReference type="InterPro" id="IPR029018">
    <property type="entry name" value="Hex-like_dom2"/>
</dbReference>
<organism evidence="8 9">
    <name type="scientific">Paraglaciecola hydrolytica</name>
    <dbReference type="NCBI Taxonomy" id="1799789"/>
    <lineage>
        <taxon>Bacteria</taxon>
        <taxon>Pseudomonadati</taxon>
        <taxon>Pseudomonadota</taxon>
        <taxon>Gammaproteobacteria</taxon>
        <taxon>Alteromonadales</taxon>
        <taxon>Alteromonadaceae</taxon>
        <taxon>Paraglaciecola</taxon>
    </lineage>
</organism>
<dbReference type="GO" id="GO:0004563">
    <property type="term" value="F:beta-N-acetylhexosaminidase activity"/>
    <property type="evidence" value="ECO:0007669"/>
    <property type="project" value="InterPro"/>
</dbReference>
<dbReference type="InterPro" id="IPR025705">
    <property type="entry name" value="Beta_hexosaminidase_sua/sub"/>
</dbReference>
<gene>
    <name evidence="8" type="ORF">AX660_08750</name>
</gene>
<dbReference type="STRING" id="1799789.AX660_08750"/>
<comment type="caution">
    <text evidence="8">The sequence shown here is derived from an EMBL/GenBank/DDBJ whole genome shotgun (WGS) entry which is preliminary data.</text>
</comment>
<dbReference type="Gene3D" id="3.30.379.10">
    <property type="entry name" value="Chitobiase/beta-hexosaminidase domain 2-like"/>
    <property type="match status" value="1"/>
</dbReference>
<feature type="domain" description="Glycoside hydrolase family 20 catalytic" evidence="6">
    <location>
        <begin position="161"/>
        <end position="442"/>
    </location>
</feature>
<reference evidence="9" key="1">
    <citation type="submission" date="2016-02" db="EMBL/GenBank/DDBJ databases">
        <authorList>
            <person name="Schultz-Johansen M."/>
            <person name="Glaring M.A."/>
            <person name="Bech P.K."/>
            <person name="Stougaard P."/>
        </authorList>
    </citation>
    <scope>NUCLEOTIDE SEQUENCE [LARGE SCALE GENOMIC DNA]</scope>
    <source>
        <strain evidence="9">S66</strain>
    </source>
</reference>
<comment type="similarity">
    <text evidence="1">Belongs to the glycosyl hydrolase 20 family.</text>
</comment>
<dbReference type="InterPro" id="IPR015883">
    <property type="entry name" value="Glyco_hydro_20_cat"/>
</dbReference>
<dbReference type="Pfam" id="PF00728">
    <property type="entry name" value="Glyco_hydro_20"/>
    <property type="match status" value="2"/>
</dbReference>
<evidence type="ECO:0000256" key="5">
    <source>
        <dbReference type="PIRSR" id="PIRSR625705-1"/>
    </source>
</evidence>
<dbReference type="RefSeq" id="WP_068373836.1">
    <property type="nucleotide sequence ID" value="NZ_LSNE01000003.1"/>
</dbReference>
<evidence type="ECO:0000313" key="8">
    <source>
        <dbReference type="EMBL" id="KXI30078.1"/>
    </source>
</evidence>
<dbReference type="EMBL" id="LSNE01000003">
    <property type="protein sequence ID" value="KXI30078.1"/>
    <property type="molecule type" value="Genomic_DNA"/>
</dbReference>
<keyword evidence="2" id="KW-0378">Hydrolase</keyword>
<dbReference type="AlphaFoldDB" id="A0A136A4A6"/>
<dbReference type="Pfam" id="PF02838">
    <property type="entry name" value="Glyco_hydro_20b"/>
    <property type="match status" value="1"/>
</dbReference>
<dbReference type="GO" id="GO:0006689">
    <property type="term" value="P:ganglioside catabolic process"/>
    <property type="evidence" value="ECO:0007669"/>
    <property type="project" value="TreeGrafter"/>
</dbReference>
<dbReference type="PANTHER" id="PTHR22600:SF21">
    <property type="entry name" value="BETA-HEXOSAMINIDASE A"/>
    <property type="match status" value="1"/>
</dbReference>
<evidence type="ECO:0000259" key="7">
    <source>
        <dbReference type="Pfam" id="PF02838"/>
    </source>
</evidence>